<organism evidence="1 2">
    <name type="scientific">Aspergillus pseudonomiae</name>
    <dbReference type="NCBI Taxonomy" id="1506151"/>
    <lineage>
        <taxon>Eukaryota</taxon>
        <taxon>Fungi</taxon>
        <taxon>Dikarya</taxon>
        <taxon>Ascomycota</taxon>
        <taxon>Pezizomycotina</taxon>
        <taxon>Eurotiomycetes</taxon>
        <taxon>Eurotiomycetidae</taxon>
        <taxon>Eurotiales</taxon>
        <taxon>Aspergillaceae</taxon>
        <taxon>Aspergillus</taxon>
        <taxon>Aspergillus subgen. Circumdati</taxon>
    </lineage>
</organism>
<dbReference type="Proteomes" id="UP000325579">
    <property type="component" value="Unassembled WGS sequence"/>
</dbReference>
<sequence>MFIIMILVTMMMIMMIMTKAPITRIQPMFPFTPTHINAKMSCMPVERPVVIIFAILHAADYLPIRIAIIMDVRLSGGIGIGATVIFGRIIGPTL</sequence>
<proteinExistence type="predicted"/>
<dbReference type="AlphaFoldDB" id="A0A5N7CTV4"/>
<keyword evidence="2" id="KW-1185">Reference proteome</keyword>
<protein>
    <submittedName>
        <fullName evidence="1">Uncharacterized protein</fullName>
    </submittedName>
</protein>
<dbReference type="EMBL" id="ML736896">
    <property type="protein sequence ID" value="KAE8397409.1"/>
    <property type="molecule type" value="Genomic_DNA"/>
</dbReference>
<evidence type="ECO:0000313" key="2">
    <source>
        <dbReference type="Proteomes" id="UP000325579"/>
    </source>
</evidence>
<reference evidence="1 2" key="1">
    <citation type="submission" date="2019-04" db="EMBL/GenBank/DDBJ databases">
        <authorList>
            <consortium name="DOE Joint Genome Institute"/>
            <person name="Mondo S."/>
            <person name="Kjaerbolling I."/>
            <person name="Vesth T."/>
            <person name="Frisvad J.C."/>
            <person name="Nybo J.L."/>
            <person name="Theobald S."/>
            <person name="Kildgaard S."/>
            <person name="Isbrandt T."/>
            <person name="Kuo A."/>
            <person name="Sato A."/>
            <person name="Lyhne E.K."/>
            <person name="Kogle M.E."/>
            <person name="Wiebenga A."/>
            <person name="Kun R.S."/>
            <person name="Lubbers R.J."/>
            <person name="Makela M.R."/>
            <person name="Barry K."/>
            <person name="Chovatia M."/>
            <person name="Clum A."/>
            <person name="Daum C."/>
            <person name="Haridas S."/>
            <person name="He G."/>
            <person name="LaButti K."/>
            <person name="Lipzen A."/>
            <person name="Riley R."/>
            <person name="Salamov A."/>
            <person name="Simmons B.A."/>
            <person name="Magnuson J.K."/>
            <person name="Henrissat B."/>
            <person name="Mortensen U.H."/>
            <person name="Larsen T.O."/>
            <person name="Devries R.P."/>
            <person name="Grigoriev I.V."/>
            <person name="Machida M."/>
            <person name="Baker S.E."/>
            <person name="Andersen M.R."/>
            <person name="Cantor M.N."/>
            <person name="Hua S.X."/>
        </authorList>
    </citation>
    <scope>NUCLEOTIDE SEQUENCE [LARGE SCALE GENOMIC DNA]</scope>
    <source>
        <strain evidence="1 2">CBS 119388</strain>
    </source>
</reference>
<accession>A0A5N7CTV4</accession>
<dbReference type="OrthoDB" id="10375430at2759"/>
<evidence type="ECO:0000313" key="1">
    <source>
        <dbReference type="EMBL" id="KAE8397409.1"/>
    </source>
</evidence>
<dbReference type="GeneID" id="43668515"/>
<name>A0A5N7CTV4_9EURO</name>
<dbReference type="RefSeq" id="XP_031934728.1">
    <property type="nucleotide sequence ID" value="XM_032083824.1"/>
</dbReference>
<gene>
    <name evidence="1" type="ORF">BDV37DRAFT_265684</name>
</gene>